<evidence type="ECO:0000256" key="1">
    <source>
        <dbReference type="SAM" id="MobiDB-lite"/>
    </source>
</evidence>
<dbReference type="Pfam" id="PF01590">
    <property type="entry name" value="GAF"/>
    <property type="match status" value="1"/>
</dbReference>
<dbReference type="SUPFAM" id="SSF55781">
    <property type="entry name" value="GAF domain-like"/>
    <property type="match status" value="1"/>
</dbReference>
<dbReference type="InterPro" id="IPR003594">
    <property type="entry name" value="HATPase_dom"/>
</dbReference>
<proteinExistence type="predicted"/>
<organism evidence="4 5">
    <name type="scientific">Promicromonospora umidemergens</name>
    <dbReference type="NCBI Taxonomy" id="629679"/>
    <lineage>
        <taxon>Bacteria</taxon>
        <taxon>Bacillati</taxon>
        <taxon>Actinomycetota</taxon>
        <taxon>Actinomycetes</taxon>
        <taxon>Micrococcales</taxon>
        <taxon>Promicromonosporaceae</taxon>
        <taxon>Promicromonospora</taxon>
    </lineage>
</organism>
<reference evidence="5" key="1">
    <citation type="journal article" date="2019" name="Int. J. Syst. Evol. Microbiol.">
        <title>The Global Catalogue of Microorganisms (GCM) 10K type strain sequencing project: providing services to taxonomists for standard genome sequencing and annotation.</title>
        <authorList>
            <consortium name="The Broad Institute Genomics Platform"/>
            <consortium name="The Broad Institute Genome Sequencing Center for Infectious Disease"/>
            <person name="Wu L."/>
            <person name="Ma J."/>
        </authorList>
    </citation>
    <scope>NUCLEOTIDE SEQUENCE [LARGE SCALE GENOMIC DNA]</scope>
    <source>
        <strain evidence="5">JCM 17975</strain>
    </source>
</reference>
<accession>A0ABP8WNF4</accession>
<dbReference type="InterPro" id="IPR003018">
    <property type="entry name" value="GAF"/>
</dbReference>
<keyword evidence="4" id="KW-0808">Transferase</keyword>
<dbReference type="Proteomes" id="UP001500843">
    <property type="component" value="Unassembled WGS sequence"/>
</dbReference>
<dbReference type="GO" id="GO:0016301">
    <property type="term" value="F:kinase activity"/>
    <property type="evidence" value="ECO:0007669"/>
    <property type="project" value="UniProtKB-KW"/>
</dbReference>
<keyword evidence="2" id="KW-1133">Transmembrane helix</keyword>
<feature type="region of interest" description="Disordered" evidence="1">
    <location>
        <begin position="70"/>
        <end position="91"/>
    </location>
</feature>
<dbReference type="InterPro" id="IPR050640">
    <property type="entry name" value="Bact_2-comp_sensor_kinase"/>
</dbReference>
<feature type="compositionally biased region" description="Basic and acidic residues" evidence="1">
    <location>
        <begin position="72"/>
        <end position="91"/>
    </location>
</feature>
<gene>
    <name evidence="4" type="ORF">GCM10023198_10000</name>
</gene>
<evidence type="ECO:0000313" key="4">
    <source>
        <dbReference type="EMBL" id="GAA4692748.1"/>
    </source>
</evidence>
<dbReference type="InterPro" id="IPR010559">
    <property type="entry name" value="Sig_transdc_His_kin_internal"/>
</dbReference>
<name>A0ABP8WNF4_9MICO</name>
<keyword evidence="4" id="KW-0418">Kinase</keyword>
<dbReference type="PANTHER" id="PTHR34220">
    <property type="entry name" value="SENSOR HISTIDINE KINASE YPDA"/>
    <property type="match status" value="1"/>
</dbReference>
<protein>
    <submittedName>
        <fullName evidence="4">Histidine kinase</fullName>
    </submittedName>
</protein>
<keyword evidence="2" id="KW-0472">Membrane</keyword>
<comment type="caution">
    <text evidence="4">The sequence shown here is derived from an EMBL/GenBank/DDBJ whole genome shotgun (WGS) entry which is preliminary data.</text>
</comment>
<dbReference type="RefSeq" id="WP_253869969.1">
    <property type="nucleotide sequence ID" value="NZ_BAABHM010000006.1"/>
</dbReference>
<sequence length="459" mass="49184">MRTGSALLAGTIGLTWAAVYLVTQVFVSPPLGVGTTVAAGTVASVLLVFGYPSALRGPRAAGTLWRWSRRRGGSDARPGPEERGLEGRGVERSRRRIVAGGRRMPLRSGLTADAARRTAELLRPLLGGDAVVITDRELNLAFVGPGSDHHEAGGPVRATTVRSAIAKGRTVVSRRASSMGCDDPDCPLRSGVVVPLVVGARVVGTIGVFRTHDEPTPRDQVEDMASILSLHLELAEADRERKLASDARLDALRAQINPHFLFNVLNTIASKSRTDPDEARQLLLRLSDFFRYAVRQEGQLAEFAQEYFFVRTYLSLEQARFGDRLRVRYDIDPQVLTAHVPVLVIQPLVENAVKHGLANKVEGGTVTLRARVDPLTRTTSIRVTDDGVGMAADVLDGLGTGAGAARGTEGALGEEGARGGVGLQNISERLTTLFGERFTLDIQSTAGGGTVVEVRVPLR</sequence>
<feature type="domain" description="Histidine kinase/HSP90-like ATPase" evidence="3">
    <location>
        <begin position="336"/>
        <end position="459"/>
    </location>
</feature>
<dbReference type="Gene3D" id="3.30.450.40">
    <property type="match status" value="1"/>
</dbReference>
<dbReference type="InterPro" id="IPR029016">
    <property type="entry name" value="GAF-like_dom_sf"/>
</dbReference>
<evidence type="ECO:0000259" key="3">
    <source>
        <dbReference type="SMART" id="SM00387"/>
    </source>
</evidence>
<keyword evidence="2" id="KW-0812">Transmembrane</keyword>
<evidence type="ECO:0000313" key="5">
    <source>
        <dbReference type="Proteomes" id="UP001500843"/>
    </source>
</evidence>
<dbReference type="Pfam" id="PF02518">
    <property type="entry name" value="HATPase_c"/>
    <property type="match status" value="1"/>
</dbReference>
<dbReference type="EMBL" id="BAABHM010000006">
    <property type="protein sequence ID" value="GAA4692748.1"/>
    <property type="molecule type" value="Genomic_DNA"/>
</dbReference>
<dbReference type="InterPro" id="IPR036890">
    <property type="entry name" value="HATPase_C_sf"/>
</dbReference>
<dbReference type="SMART" id="SM00387">
    <property type="entry name" value="HATPase_c"/>
    <property type="match status" value="1"/>
</dbReference>
<dbReference type="PANTHER" id="PTHR34220:SF7">
    <property type="entry name" value="SENSOR HISTIDINE KINASE YPDA"/>
    <property type="match status" value="1"/>
</dbReference>
<evidence type="ECO:0000256" key="2">
    <source>
        <dbReference type="SAM" id="Phobius"/>
    </source>
</evidence>
<dbReference type="Gene3D" id="3.30.565.10">
    <property type="entry name" value="Histidine kinase-like ATPase, C-terminal domain"/>
    <property type="match status" value="1"/>
</dbReference>
<feature type="transmembrane region" description="Helical" evidence="2">
    <location>
        <begin position="27"/>
        <end position="49"/>
    </location>
</feature>
<dbReference type="SUPFAM" id="SSF55874">
    <property type="entry name" value="ATPase domain of HSP90 chaperone/DNA topoisomerase II/histidine kinase"/>
    <property type="match status" value="1"/>
</dbReference>
<keyword evidence="5" id="KW-1185">Reference proteome</keyword>
<dbReference type="Pfam" id="PF06580">
    <property type="entry name" value="His_kinase"/>
    <property type="match status" value="1"/>
</dbReference>